<evidence type="ECO:0000313" key="1">
    <source>
        <dbReference type="EMBL" id="JAP27381.1"/>
    </source>
</evidence>
<organism evidence="1">
    <name type="scientific">Solanum chacoense</name>
    <name type="common">Chaco potato</name>
    <dbReference type="NCBI Taxonomy" id="4108"/>
    <lineage>
        <taxon>Eukaryota</taxon>
        <taxon>Viridiplantae</taxon>
        <taxon>Streptophyta</taxon>
        <taxon>Embryophyta</taxon>
        <taxon>Tracheophyta</taxon>
        <taxon>Spermatophyta</taxon>
        <taxon>Magnoliopsida</taxon>
        <taxon>eudicotyledons</taxon>
        <taxon>Gunneridae</taxon>
        <taxon>Pentapetalae</taxon>
        <taxon>asterids</taxon>
        <taxon>lamiids</taxon>
        <taxon>Solanales</taxon>
        <taxon>Solanaceae</taxon>
        <taxon>Solanoideae</taxon>
        <taxon>Solaneae</taxon>
        <taxon>Solanum</taxon>
    </lineage>
</organism>
<sequence length="64" mass="7730">MHFSRIDNTNKCTKYYPKKFKSLFNKNIWPFSKHYIIQTVKKLELFKSLQLLLKIQKGILTVLL</sequence>
<accession>A0A0V0I430</accession>
<name>A0A0V0I430_SOLCH</name>
<dbReference type="EMBL" id="GEDG01011231">
    <property type="protein sequence ID" value="JAP27381.1"/>
    <property type="molecule type" value="Transcribed_RNA"/>
</dbReference>
<proteinExistence type="predicted"/>
<reference evidence="1" key="1">
    <citation type="submission" date="2015-12" db="EMBL/GenBank/DDBJ databases">
        <title>Gene expression during late stages of embryo sac development: a critical building block for successful pollen-pistil interactions.</title>
        <authorList>
            <person name="Liu Y."/>
            <person name="Joly V."/>
            <person name="Sabar M."/>
            <person name="Matton D.P."/>
        </authorList>
    </citation>
    <scope>NUCLEOTIDE SEQUENCE</scope>
</reference>
<dbReference type="AlphaFoldDB" id="A0A0V0I430"/>
<protein>
    <submittedName>
        <fullName evidence="1">Putative ovule protein</fullName>
    </submittedName>
</protein>